<dbReference type="GO" id="GO:0016787">
    <property type="term" value="F:hydrolase activity"/>
    <property type="evidence" value="ECO:0007669"/>
    <property type="project" value="InterPro"/>
</dbReference>
<dbReference type="Pfam" id="PF00149">
    <property type="entry name" value="Metallophos"/>
    <property type="match status" value="1"/>
</dbReference>
<comment type="caution">
    <text evidence="2">The sequence shown here is derived from an EMBL/GenBank/DDBJ whole genome shotgun (WGS) entry which is preliminary data.</text>
</comment>
<organism evidence="2 3">
    <name type="scientific">Faecalibacterium langellae</name>
    <dbReference type="NCBI Taxonomy" id="3435293"/>
    <lineage>
        <taxon>Bacteria</taxon>
        <taxon>Bacillati</taxon>
        <taxon>Bacillota</taxon>
        <taxon>Clostridia</taxon>
        <taxon>Eubacteriales</taxon>
        <taxon>Oscillospiraceae</taxon>
        <taxon>Faecalibacterium</taxon>
    </lineage>
</organism>
<reference evidence="2 3" key="1">
    <citation type="journal article" date="2017" name="Front. Microbiol.">
        <title>New Insights into the Diversity of the Genus Faecalibacterium.</title>
        <authorList>
            <person name="Benevides L."/>
            <person name="Burman S."/>
            <person name="Martin R."/>
            <person name="Robert V."/>
            <person name="Thomas M."/>
            <person name="Miquel S."/>
            <person name="Chain F."/>
            <person name="Sokol H."/>
            <person name="Bermudez-Humaran L.G."/>
            <person name="Morrison M."/>
            <person name="Langella P."/>
            <person name="Azevedo V.A."/>
            <person name="Chatel J.M."/>
            <person name="Soares S."/>
        </authorList>
    </citation>
    <scope>NUCLEOTIDE SEQUENCE [LARGE SCALE GENOMIC DNA]</scope>
    <source>
        <strain evidence="3">CNCM I-4540</strain>
    </source>
</reference>
<accession>A0A2A6Z948</accession>
<evidence type="ECO:0000313" key="2">
    <source>
        <dbReference type="EMBL" id="PDX57880.1"/>
    </source>
</evidence>
<dbReference type="InterPro" id="IPR014578">
    <property type="entry name" value="Pesterase_CT488"/>
</dbReference>
<dbReference type="Gene3D" id="3.60.21.10">
    <property type="match status" value="1"/>
</dbReference>
<evidence type="ECO:0000313" key="3">
    <source>
        <dbReference type="Proteomes" id="UP000220752"/>
    </source>
</evidence>
<feature type="domain" description="Calcineurin-like phosphoesterase" evidence="1">
    <location>
        <begin position="3"/>
        <end position="195"/>
    </location>
</feature>
<gene>
    <name evidence="2" type="ORF">CGS46_10955</name>
</gene>
<dbReference type="EMBL" id="NMTQ01000036">
    <property type="protein sequence ID" value="PDX57880.1"/>
    <property type="molecule type" value="Genomic_DNA"/>
</dbReference>
<dbReference type="Proteomes" id="UP000220752">
    <property type="component" value="Unassembled WGS sequence"/>
</dbReference>
<dbReference type="InterPro" id="IPR029052">
    <property type="entry name" value="Metallo-depent_PP-like"/>
</dbReference>
<dbReference type="PIRSF" id="PIRSF033094">
    <property type="entry name" value="Pesterase_CT488"/>
    <property type="match status" value="1"/>
</dbReference>
<dbReference type="InterPro" id="IPR004843">
    <property type="entry name" value="Calcineurin-like_PHP"/>
</dbReference>
<dbReference type="AlphaFoldDB" id="A0A2A6Z948"/>
<name>A0A2A6Z948_9FIRM</name>
<sequence>MALFVLGDTHLSLGASKPMDIFPGWNDYVERLEKNWRKLIKPEDTIVLAGDISWAMRLTDTRKDFEFLQNLPGQKIIMKGNHDYWWSTVNKMNAYLKAEGFDTLHILHNNSYSVEGYALCGTRGWLFDAGEAHDEKVMNREIGRLRMSLDAAEPGLEKLVFLHYPPVYTGTSAPEIVATLKEYSIRTCYYGHLHGNAIRYAVQGDVDGIHYKLVSADGLRFCPYRIN</sequence>
<keyword evidence="3" id="KW-1185">Reference proteome</keyword>
<dbReference type="SUPFAM" id="SSF56300">
    <property type="entry name" value="Metallo-dependent phosphatases"/>
    <property type="match status" value="1"/>
</dbReference>
<protein>
    <submittedName>
        <fullName evidence="2">Serine/threonine protein phosphatase</fullName>
    </submittedName>
</protein>
<evidence type="ECO:0000259" key="1">
    <source>
        <dbReference type="Pfam" id="PF00149"/>
    </source>
</evidence>
<proteinExistence type="predicted"/>
<dbReference type="PANTHER" id="PTHR31302">
    <property type="entry name" value="TRANSMEMBRANE PROTEIN WITH METALLOPHOSPHOESTERASE DOMAIN-RELATED"/>
    <property type="match status" value="1"/>
</dbReference>
<dbReference type="InterPro" id="IPR051158">
    <property type="entry name" value="Metallophosphoesterase_sf"/>
</dbReference>
<dbReference type="PANTHER" id="PTHR31302:SF22">
    <property type="entry name" value="PHOSPHOESTERASE"/>
    <property type="match status" value="1"/>
</dbReference>